<evidence type="ECO:0000313" key="10">
    <source>
        <dbReference type="Proteomes" id="UP001224674"/>
    </source>
</evidence>
<dbReference type="GO" id="GO:0005886">
    <property type="term" value="C:plasma membrane"/>
    <property type="evidence" value="ECO:0007669"/>
    <property type="project" value="UniProtKB-SubCell"/>
</dbReference>
<organism evidence="9 10">
    <name type="scientific">Auritidibacter ignavus</name>
    <dbReference type="NCBI Taxonomy" id="678932"/>
    <lineage>
        <taxon>Bacteria</taxon>
        <taxon>Bacillati</taxon>
        <taxon>Actinomycetota</taxon>
        <taxon>Actinomycetes</taxon>
        <taxon>Micrococcales</taxon>
        <taxon>Micrococcaceae</taxon>
        <taxon>Auritidibacter</taxon>
    </lineage>
</organism>
<keyword evidence="2 7" id="KW-0813">Transport</keyword>
<dbReference type="RefSeq" id="WP_110110136.1">
    <property type="nucleotide sequence ID" value="NZ_CP122562.1"/>
</dbReference>
<dbReference type="PANTHER" id="PTHR43386">
    <property type="entry name" value="OLIGOPEPTIDE TRANSPORT SYSTEM PERMEASE PROTEIN APPC"/>
    <property type="match status" value="1"/>
</dbReference>
<dbReference type="Proteomes" id="UP001224674">
    <property type="component" value="Chromosome"/>
</dbReference>
<dbReference type="EMBL" id="CP122566">
    <property type="protein sequence ID" value="WGH93689.1"/>
    <property type="molecule type" value="Genomic_DNA"/>
</dbReference>
<evidence type="ECO:0000313" key="9">
    <source>
        <dbReference type="EMBL" id="WGH93689.1"/>
    </source>
</evidence>
<evidence type="ECO:0000256" key="1">
    <source>
        <dbReference type="ARBA" id="ARBA00004651"/>
    </source>
</evidence>
<dbReference type="InterPro" id="IPR000515">
    <property type="entry name" value="MetI-like"/>
</dbReference>
<evidence type="ECO:0000256" key="4">
    <source>
        <dbReference type="ARBA" id="ARBA00022692"/>
    </source>
</evidence>
<dbReference type="PANTHER" id="PTHR43386:SF25">
    <property type="entry name" value="PEPTIDE ABC TRANSPORTER PERMEASE PROTEIN"/>
    <property type="match status" value="1"/>
</dbReference>
<evidence type="ECO:0000256" key="3">
    <source>
        <dbReference type="ARBA" id="ARBA00022475"/>
    </source>
</evidence>
<evidence type="ECO:0000256" key="2">
    <source>
        <dbReference type="ARBA" id="ARBA00022448"/>
    </source>
</evidence>
<protein>
    <submittedName>
        <fullName evidence="9">ABC transporter permease</fullName>
    </submittedName>
</protein>
<comment type="similarity">
    <text evidence="7">Belongs to the binding-protein-dependent transport system permease family.</text>
</comment>
<name>A0AAJ6DCQ5_9MICC</name>
<dbReference type="SUPFAM" id="SSF161098">
    <property type="entry name" value="MetI-like"/>
    <property type="match status" value="1"/>
</dbReference>
<feature type="transmembrane region" description="Helical" evidence="7">
    <location>
        <begin position="232"/>
        <end position="254"/>
    </location>
</feature>
<dbReference type="InterPro" id="IPR035906">
    <property type="entry name" value="MetI-like_sf"/>
</dbReference>
<accession>A0AAJ6DCQ5</accession>
<proteinExistence type="inferred from homology"/>
<keyword evidence="3" id="KW-1003">Cell membrane</keyword>
<evidence type="ECO:0000256" key="7">
    <source>
        <dbReference type="RuleBase" id="RU363032"/>
    </source>
</evidence>
<sequence length="271" mass="27709">MSRTGQIFSAIFIGVLAVAAVFPGVLAPGNPLAVDPAAAFSSPSVDHPLGTDESGRDIYTRIIHGTADSLQIGLLATALGMSVALVLGSLAALGPRWIDQAILAVLETLYAVPALLLALIIIAFTGPGPEPAIIAVGCSTAPGYARLIRSQIRILRGSEMMEAATVLGRGPVRKTVNHLIPNALRTLMVLVTLGIGQAVVWASALSFLGLGTPPPAPEWGAMLASGRTYLNLAWWMTVFPGLAIVVVAAGATLIGRGIGAGSAHSSGKVTL</sequence>
<dbReference type="Gene3D" id="1.10.3720.10">
    <property type="entry name" value="MetI-like"/>
    <property type="match status" value="1"/>
</dbReference>
<dbReference type="Pfam" id="PF00528">
    <property type="entry name" value="BPD_transp_1"/>
    <property type="match status" value="1"/>
</dbReference>
<keyword evidence="6 7" id="KW-0472">Membrane</keyword>
<keyword evidence="5 7" id="KW-1133">Transmembrane helix</keyword>
<evidence type="ECO:0000256" key="5">
    <source>
        <dbReference type="ARBA" id="ARBA00022989"/>
    </source>
</evidence>
<dbReference type="AlphaFoldDB" id="A0AAJ6DCQ5"/>
<feature type="transmembrane region" description="Helical" evidence="7">
    <location>
        <begin position="131"/>
        <end position="148"/>
    </location>
</feature>
<comment type="subcellular location">
    <subcellularLocation>
        <location evidence="1 7">Cell membrane</location>
        <topology evidence="1 7">Multi-pass membrane protein</topology>
    </subcellularLocation>
</comment>
<feature type="transmembrane region" description="Helical" evidence="7">
    <location>
        <begin position="187"/>
        <end position="212"/>
    </location>
</feature>
<dbReference type="CDD" id="cd06261">
    <property type="entry name" value="TM_PBP2"/>
    <property type="match status" value="1"/>
</dbReference>
<dbReference type="GO" id="GO:0055085">
    <property type="term" value="P:transmembrane transport"/>
    <property type="evidence" value="ECO:0007669"/>
    <property type="project" value="InterPro"/>
</dbReference>
<feature type="transmembrane region" description="Helical" evidence="7">
    <location>
        <begin position="101"/>
        <end position="125"/>
    </location>
</feature>
<dbReference type="PROSITE" id="PS50928">
    <property type="entry name" value="ABC_TM1"/>
    <property type="match status" value="1"/>
</dbReference>
<dbReference type="InterPro" id="IPR050366">
    <property type="entry name" value="BP-dependent_transpt_permease"/>
</dbReference>
<gene>
    <name evidence="9" type="ORF">QDX21_02510</name>
</gene>
<evidence type="ECO:0000256" key="6">
    <source>
        <dbReference type="ARBA" id="ARBA00023136"/>
    </source>
</evidence>
<reference evidence="9 10" key="1">
    <citation type="submission" date="2023-03" db="EMBL/GenBank/DDBJ databases">
        <title>Complete genome sequences of several Auritidibacter ignavus strains isolated from ear infections.</title>
        <authorList>
            <person name="Baehr T."/>
            <person name="Baumhoegger A.M."/>
        </authorList>
    </citation>
    <scope>NUCLEOTIDE SEQUENCE [LARGE SCALE GENOMIC DNA]</scope>
    <source>
        <strain evidence="9 10">BABAE-6</strain>
    </source>
</reference>
<evidence type="ECO:0000259" key="8">
    <source>
        <dbReference type="PROSITE" id="PS50928"/>
    </source>
</evidence>
<feature type="domain" description="ABC transmembrane type-1" evidence="8">
    <location>
        <begin position="66"/>
        <end position="255"/>
    </location>
</feature>
<feature type="transmembrane region" description="Helical" evidence="7">
    <location>
        <begin position="7"/>
        <end position="26"/>
    </location>
</feature>
<keyword evidence="4 7" id="KW-0812">Transmembrane</keyword>
<keyword evidence="10" id="KW-1185">Reference proteome</keyword>
<feature type="transmembrane region" description="Helical" evidence="7">
    <location>
        <begin position="72"/>
        <end position="94"/>
    </location>
</feature>